<reference evidence="1" key="1">
    <citation type="submission" date="2023-04" db="EMBL/GenBank/DDBJ databases">
        <title>A chromosome-level genome assembly of the parasitoid wasp Eretmocerus hayati.</title>
        <authorList>
            <person name="Zhong Y."/>
            <person name="Liu S."/>
            <person name="Liu Y."/>
        </authorList>
    </citation>
    <scope>NUCLEOTIDE SEQUENCE</scope>
    <source>
        <strain evidence="1">ZJU_SS_LIU_2023</strain>
    </source>
</reference>
<organism evidence="1 2">
    <name type="scientific">Eretmocerus hayati</name>
    <dbReference type="NCBI Taxonomy" id="131215"/>
    <lineage>
        <taxon>Eukaryota</taxon>
        <taxon>Metazoa</taxon>
        <taxon>Ecdysozoa</taxon>
        <taxon>Arthropoda</taxon>
        <taxon>Hexapoda</taxon>
        <taxon>Insecta</taxon>
        <taxon>Pterygota</taxon>
        <taxon>Neoptera</taxon>
        <taxon>Endopterygota</taxon>
        <taxon>Hymenoptera</taxon>
        <taxon>Apocrita</taxon>
        <taxon>Proctotrupomorpha</taxon>
        <taxon>Chalcidoidea</taxon>
        <taxon>Aphelinidae</taxon>
        <taxon>Aphelininae</taxon>
        <taxon>Eretmocerus</taxon>
    </lineage>
</organism>
<evidence type="ECO:0000313" key="1">
    <source>
        <dbReference type="EMBL" id="KAJ8680860.1"/>
    </source>
</evidence>
<accession>A0ACC2PB82</accession>
<proteinExistence type="predicted"/>
<dbReference type="EMBL" id="CM056742">
    <property type="protein sequence ID" value="KAJ8680860.1"/>
    <property type="molecule type" value="Genomic_DNA"/>
</dbReference>
<evidence type="ECO:0000313" key="2">
    <source>
        <dbReference type="Proteomes" id="UP001239111"/>
    </source>
</evidence>
<dbReference type="Proteomes" id="UP001239111">
    <property type="component" value="Chromosome 2"/>
</dbReference>
<gene>
    <name evidence="1" type="ORF">QAD02_016647</name>
</gene>
<sequence length="393" mass="45237">MDFRGSESALYEVVSPAFYVTRVFGLAPYAFPRNNRPAKLQPSRKYCIFAIVWIIIYGYIVVHAFIRFDAGDDDRPVLGATEKAKLILNYMVSVTELSLSVLNRKNFVHVWNSIQEFDESFRLGVVLNAVEASKGQPLKYGPLVSQSRIWLWSSLVVSTIGWTAINQLGMHAFNEPYLRNVGYLLTYVGTYIAVFKFCGIVFLLGQRFAYLNRLILRRTNNGVASSLDEANVQRIEFWYNQLLDTSRKFNDTYSCSLLMFIFNLFLHTVCNMYFFVYWLIVNPDYLTNAKVMSCEFVWLVMFVVQLMALYSVCDFASEEANRTAAILLNWRRMADRPGKQNDFKSTIHLLNQRLYFTAGGCFHVDLPSLTSTFGHLTTYLVILLQLPKTKEDS</sequence>
<protein>
    <submittedName>
        <fullName evidence="1">Uncharacterized protein</fullName>
    </submittedName>
</protein>
<comment type="caution">
    <text evidence="1">The sequence shown here is derived from an EMBL/GenBank/DDBJ whole genome shotgun (WGS) entry which is preliminary data.</text>
</comment>
<name>A0ACC2PB82_9HYME</name>
<keyword evidence="2" id="KW-1185">Reference proteome</keyword>